<dbReference type="OrthoDB" id="2678913at2759"/>
<dbReference type="Proteomes" id="UP000054485">
    <property type="component" value="Unassembled WGS sequence"/>
</dbReference>
<dbReference type="STRING" id="930992.A0A0D0BKT6"/>
<gene>
    <name evidence="1" type="ORF">CY34DRAFT_23366</name>
</gene>
<proteinExistence type="predicted"/>
<dbReference type="GO" id="GO:0003677">
    <property type="term" value="F:DNA binding"/>
    <property type="evidence" value="ECO:0007669"/>
    <property type="project" value="InterPro"/>
</dbReference>
<dbReference type="EMBL" id="KN835203">
    <property type="protein sequence ID" value="KIK43868.1"/>
    <property type="molecule type" value="Genomic_DNA"/>
</dbReference>
<reference evidence="1 2" key="1">
    <citation type="submission" date="2014-04" db="EMBL/GenBank/DDBJ databases">
        <authorList>
            <consortium name="DOE Joint Genome Institute"/>
            <person name="Kuo A."/>
            <person name="Ruytinx J."/>
            <person name="Rineau F."/>
            <person name="Colpaert J."/>
            <person name="Kohler A."/>
            <person name="Nagy L.G."/>
            <person name="Floudas D."/>
            <person name="Copeland A."/>
            <person name="Barry K.W."/>
            <person name="Cichocki N."/>
            <person name="Veneault-Fourrey C."/>
            <person name="LaButti K."/>
            <person name="Lindquist E.A."/>
            <person name="Lipzen A."/>
            <person name="Lundell T."/>
            <person name="Morin E."/>
            <person name="Murat C."/>
            <person name="Sun H."/>
            <person name="Tunlid A."/>
            <person name="Henrissat B."/>
            <person name="Grigoriev I.V."/>
            <person name="Hibbett D.S."/>
            <person name="Martin F."/>
            <person name="Nordberg H.P."/>
            <person name="Cantor M.N."/>
            <person name="Hua S.X."/>
        </authorList>
    </citation>
    <scope>NUCLEOTIDE SEQUENCE [LARGE SCALE GENOMIC DNA]</scope>
    <source>
        <strain evidence="1 2">UH-Slu-Lm8-n1</strain>
    </source>
</reference>
<dbReference type="InParanoid" id="A0A0D0BKT6"/>
<protein>
    <submittedName>
        <fullName evidence="1">Uncharacterized protein</fullName>
    </submittedName>
</protein>
<dbReference type="AlphaFoldDB" id="A0A0D0BKT6"/>
<dbReference type="SUPFAM" id="SSF56349">
    <property type="entry name" value="DNA breaking-rejoining enzymes"/>
    <property type="match status" value="1"/>
</dbReference>
<sequence>MNHHSNTVTKFHLPLMKMAPKEGEDMFWAVQDGPMDLKAALMNHLRVNPADSSAHLFAWKHPNRLFIAASLPDLKGHSLRIRGTLEYLLQGVPFDIVKSMGRWFSDTFIIYLINHTVILAPYIQALPALKPFTCYTLPPVC</sequence>
<evidence type="ECO:0000313" key="2">
    <source>
        <dbReference type="Proteomes" id="UP000054485"/>
    </source>
</evidence>
<organism evidence="1 2">
    <name type="scientific">Suillus luteus UH-Slu-Lm8-n1</name>
    <dbReference type="NCBI Taxonomy" id="930992"/>
    <lineage>
        <taxon>Eukaryota</taxon>
        <taxon>Fungi</taxon>
        <taxon>Dikarya</taxon>
        <taxon>Basidiomycota</taxon>
        <taxon>Agaricomycotina</taxon>
        <taxon>Agaricomycetes</taxon>
        <taxon>Agaricomycetidae</taxon>
        <taxon>Boletales</taxon>
        <taxon>Suillineae</taxon>
        <taxon>Suillaceae</taxon>
        <taxon>Suillus</taxon>
    </lineage>
</organism>
<accession>A0A0D0BKT6</accession>
<keyword evidence="2" id="KW-1185">Reference proteome</keyword>
<evidence type="ECO:0000313" key="1">
    <source>
        <dbReference type="EMBL" id="KIK43868.1"/>
    </source>
</evidence>
<name>A0A0D0BKT6_9AGAM</name>
<reference evidence="2" key="2">
    <citation type="submission" date="2015-01" db="EMBL/GenBank/DDBJ databases">
        <title>Evolutionary Origins and Diversification of the Mycorrhizal Mutualists.</title>
        <authorList>
            <consortium name="DOE Joint Genome Institute"/>
            <consortium name="Mycorrhizal Genomics Consortium"/>
            <person name="Kohler A."/>
            <person name="Kuo A."/>
            <person name="Nagy L.G."/>
            <person name="Floudas D."/>
            <person name="Copeland A."/>
            <person name="Barry K.W."/>
            <person name="Cichocki N."/>
            <person name="Veneault-Fourrey C."/>
            <person name="LaButti K."/>
            <person name="Lindquist E.A."/>
            <person name="Lipzen A."/>
            <person name="Lundell T."/>
            <person name="Morin E."/>
            <person name="Murat C."/>
            <person name="Riley R."/>
            <person name="Ohm R."/>
            <person name="Sun H."/>
            <person name="Tunlid A."/>
            <person name="Henrissat B."/>
            <person name="Grigoriev I.V."/>
            <person name="Hibbett D.S."/>
            <person name="Martin F."/>
        </authorList>
    </citation>
    <scope>NUCLEOTIDE SEQUENCE [LARGE SCALE GENOMIC DNA]</scope>
    <source>
        <strain evidence="2">UH-Slu-Lm8-n1</strain>
    </source>
</reference>
<dbReference type="HOGENOM" id="CLU_003292_1_3_1"/>
<dbReference type="InterPro" id="IPR011010">
    <property type="entry name" value="DNA_brk_join_enz"/>
</dbReference>